<accession>D5EN60</accession>
<organism evidence="2 3">
    <name type="scientific">Coraliomargarita akajimensis (strain DSM 45221 / IAM 15411 / JCM 23193 / KCTC 12865 / 04OKA010-24)</name>
    <dbReference type="NCBI Taxonomy" id="583355"/>
    <lineage>
        <taxon>Bacteria</taxon>
        <taxon>Pseudomonadati</taxon>
        <taxon>Verrucomicrobiota</taxon>
        <taxon>Opitutia</taxon>
        <taxon>Puniceicoccales</taxon>
        <taxon>Coraliomargaritaceae</taxon>
        <taxon>Coraliomargarita</taxon>
    </lineage>
</organism>
<dbReference type="Proteomes" id="UP000000925">
    <property type="component" value="Chromosome"/>
</dbReference>
<protein>
    <recommendedName>
        <fullName evidence="4">HEAT repeat domain-containing protein</fullName>
    </recommendedName>
</protein>
<keyword evidence="3" id="KW-1185">Reference proteome</keyword>
<reference evidence="2 3" key="1">
    <citation type="journal article" date="2010" name="Stand. Genomic Sci.">
        <title>Complete genome sequence of Coraliomargarita akajimensis type strain (04OKA010-24).</title>
        <authorList>
            <person name="Mavromatis K."/>
            <person name="Abt B."/>
            <person name="Brambilla E."/>
            <person name="Lapidus A."/>
            <person name="Copeland A."/>
            <person name="Deshpande S."/>
            <person name="Nolan M."/>
            <person name="Lucas S."/>
            <person name="Tice H."/>
            <person name="Cheng J.F."/>
            <person name="Han C."/>
            <person name="Detter J.C."/>
            <person name="Woyke T."/>
            <person name="Goodwin L."/>
            <person name="Pitluck S."/>
            <person name="Held B."/>
            <person name="Brettin T."/>
            <person name="Tapia R."/>
            <person name="Ivanova N."/>
            <person name="Mikhailova N."/>
            <person name="Pati A."/>
            <person name="Liolios K."/>
            <person name="Chen A."/>
            <person name="Palaniappan K."/>
            <person name="Land M."/>
            <person name="Hauser L."/>
            <person name="Chang Y.J."/>
            <person name="Jeffries C.D."/>
            <person name="Rohde M."/>
            <person name="Goker M."/>
            <person name="Bristow J."/>
            <person name="Eisen J.A."/>
            <person name="Markowitz V."/>
            <person name="Hugenholtz P."/>
            <person name="Klenk H.P."/>
            <person name="Kyrpides N.C."/>
        </authorList>
    </citation>
    <scope>NUCLEOTIDE SEQUENCE [LARGE SCALE GENOMIC DNA]</scope>
    <source>
        <strain evidence="3">DSM 45221 / IAM 15411 / JCM 23193 / KCTC 12865</strain>
    </source>
</reference>
<gene>
    <name evidence="2" type="ordered locus">Caka_0470</name>
</gene>
<dbReference type="AlphaFoldDB" id="D5EN60"/>
<name>D5EN60_CORAD</name>
<feature type="chain" id="PRO_5003071608" description="HEAT repeat domain-containing protein" evidence="1">
    <location>
        <begin position="26"/>
        <end position="343"/>
    </location>
</feature>
<proteinExistence type="predicted"/>
<dbReference type="HOGENOM" id="CLU_069564_0_0_0"/>
<dbReference type="STRING" id="583355.Caka_0470"/>
<sequence length="343" mass="38156">MKKLAPFLLIPAVVLIMLLASRSNQEPVAVSQPVVSTTVSVGSSGFNADEAAMEAPVEVEDPTPPATVAERAIQLVKVADNGPPYSEELLALINEDKVAVFAYLNSIQYPEGDESDRTFNEITFVAKTLDHYYREAAFEDMLTEIEAISGSPYLYDAVLQHMIANSLGRHEGRETEQFAQIYEWVANNPEQMAAQDAGTKVGGMLYMTDPENAWKQGMKLPEGRIRMEAMSTIMTQGFVDDIEQTSKILNELEMHPDLDRSVSNLVYYGLQQSADHDVLVGWAASITDDQLKLQAINQVIRSWHEAAPAQLATWMQTESHDGELDAQLSLFYKQAKENYSPEF</sequence>
<dbReference type="EMBL" id="CP001998">
    <property type="protein sequence ID" value="ADE53495.1"/>
    <property type="molecule type" value="Genomic_DNA"/>
</dbReference>
<evidence type="ECO:0000313" key="3">
    <source>
        <dbReference type="Proteomes" id="UP000000925"/>
    </source>
</evidence>
<keyword evidence="1" id="KW-0732">Signal</keyword>
<feature type="signal peptide" evidence="1">
    <location>
        <begin position="1"/>
        <end position="25"/>
    </location>
</feature>
<evidence type="ECO:0000313" key="2">
    <source>
        <dbReference type="EMBL" id="ADE53495.1"/>
    </source>
</evidence>
<evidence type="ECO:0008006" key="4">
    <source>
        <dbReference type="Google" id="ProtNLM"/>
    </source>
</evidence>
<evidence type="ECO:0000256" key="1">
    <source>
        <dbReference type="SAM" id="SignalP"/>
    </source>
</evidence>
<dbReference type="KEGG" id="caa:Caka_0470"/>
<dbReference type="RefSeq" id="WP_013042220.1">
    <property type="nucleotide sequence ID" value="NC_014008.1"/>
</dbReference>